<gene>
    <name evidence="1" type="ORF">EJ02DRAFT_420890</name>
</gene>
<dbReference type="AlphaFoldDB" id="A0A6A5SUJ7"/>
<proteinExistence type="predicted"/>
<protein>
    <submittedName>
        <fullName evidence="1">Uncharacterized protein</fullName>
    </submittedName>
</protein>
<sequence length="183" mass="20047">MEENEATGTLAIDDVGFDSPAGTAEAADERIKATARVLENMLMDEWSKSCILRHGDEFALDLPLRNAALQNVHPTLTDLRVGYELYENGEQGLREQGLRAQDAFNVTAGSLGPLHDFLVLTSLETSLAVLFSKDQIDLGQTPKLADYLPPKLEHLTIGDNLCMSGDFQQCFEDLAAMKIFAST</sequence>
<keyword evidence="2" id="KW-1185">Reference proteome</keyword>
<accession>A0A6A5SUJ7</accession>
<evidence type="ECO:0000313" key="1">
    <source>
        <dbReference type="EMBL" id="KAF1943893.1"/>
    </source>
</evidence>
<organism evidence="1 2">
    <name type="scientific">Clathrospora elynae</name>
    <dbReference type="NCBI Taxonomy" id="706981"/>
    <lineage>
        <taxon>Eukaryota</taxon>
        <taxon>Fungi</taxon>
        <taxon>Dikarya</taxon>
        <taxon>Ascomycota</taxon>
        <taxon>Pezizomycotina</taxon>
        <taxon>Dothideomycetes</taxon>
        <taxon>Pleosporomycetidae</taxon>
        <taxon>Pleosporales</taxon>
        <taxon>Diademaceae</taxon>
        <taxon>Clathrospora</taxon>
    </lineage>
</organism>
<reference evidence="1" key="1">
    <citation type="journal article" date="2020" name="Stud. Mycol.">
        <title>101 Dothideomycetes genomes: a test case for predicting lifestyles and emergence of pathogens.</title>
        <authorList>
            <person name="Haridas S."/>
            <person name="Albert R."/>
            <person name="Binder M."/>
            <person name="Bloem J."/>
            <person name="Labutti K."/>
            <person name="Salamov A."/>
            <person name="Andreopoulos B."/>
            <person name="Baker S."/>
            <person name="Barry K."/>
            <person name="Bills G."/>
            <person name="Bluhm B."/>
            <person name="Cannon C."/>
            <person name="Castanera R."/>
            <person name="Culley D."/>
            <person name="Daum C."/>
            <person name="Ezra D."/>
            <person name="Gonzalez J."/>
            <person name="Henrissat B."/>
            <person name="Kuo A."/>
            <person name="Liang C."/>
            <person name="Lipzen A."/>
            <person name="Lutzoni F."/>
            <person name="Magnuson J."/>
            <person name="Mondo S."/>
            <person name="Nolan M."/>
            <person name="Ohm R."/>
            <person name="Pangilinan J."/>
            <person name="Park H.-J."/>
            <person name="Ramirez L."/>
            <person name="Alfaro M."/>
            <person name="Sun H."/>
            <person name="Tritt A."/>
            <person name="Yoshinaga Y."/>
            <person name="Zwiers L.-H."/>
            <person name="Turgeon B."/>
            <person name="Goodwin S."/>
            <person name="Spatafora J."/>
            <person name="Crous P."/>
            <person name="Grigoriev I."/>
        </authorList>
    </citation>
    <scope>NUCLEOTIDE SEQUENCE</scope>
    <source>
        <strain evidence="1">CBS 161.51</strain>
    </source>
</reference>
<dbReference type="Proteomes" id="UP000800038">
    <property type="component" value="Unassembled WGS sequence"/>
</dbReference>
<dbReference type="EMBL" id="ML976021">
    <property type="protein sequence ID" value="KAF1943893.1"/>
    <property type="molecule type" value="Genomic_DNA"/>
</dbReference>
<name>A0A6A5SUJ7_9PLEO</name>
<dbReference type="OrthoDB" id="3796698at2759"/>
<evidence type="ECO:0000313" key="2">
    <source>
        <dbReference type="Proteomes" id="UP000800038"/>
    </source>
</evidence>